<keyword evidence="2" id="KW-1185">Reference proteome</keyword>
<dbReference type="OrthoDB" id="9787902at2"/>
<accession>A0A086Y2W5</accession>
<reference evidence="1 2" key="1">
    <citation type="submission" date="2014-03" db="EMBL/GenBank/DDBJ databases">
        <title>Genome of Haematobacter massiliensis CCUG 47968.</title>
        <authorList>
            <person name="Wang D."/>
            <person name="Wang G."/>
        </authorList>
    </citation>
    <scope>NUCLEOTIDE SEQUENCE [LARGE SCALE GENOMIC DNA]</scope>
    <source>
        <strain evidence="1 2">CCUG 47968</strain>
    </source>
</reference>
<evidence type="ECO:0000313" key="1">
    <source>
        <dbReference type="EMBL" id="KFI28615.1"/>
    </source>
</evidence>
<dbReference type="GO" id="GO:0042597">
    <property type="term" value="C:periplasmic space"/>
    <property type="evidence" value="ECO:0007669"/>
    <property type="project" value="InterPro"/>
</dbReference>
<dbReference type="InterPro" id="IPR007210">
    <property type="entry name" value="ABC_Gly_betaine_transp_sub-bd"/>
</dbReference>
<evidence type="ECO:0000313" key="2">
    <source>
        <dbReference type="Proteomes" id="UP000028826"/>
    </source>
</evidence>
<organism evidence="1 2">
    <name type="scientific">Haematobacter massiliensis</name>
    <dbReference type="NCBI Taxonomy" id="195105"/>
    <lineage>
        <taxon>Bacteria</taxon>
        <taxon>Pseudomonadati</taxon>
        <taxon>Pseudomonadota</taxon>
        <taxon>Alphaproteobacteria</taxon>
        <taxon>Rhodobacterales</taxon>
        <taxon>Paracoccaceae</taxon>
        <taxon>Haematobacter</taxon>
    </lineage>
</organism>
<dbReference type="GO" id="GO:0033265">
    <property type="term" value="F:choline binding"/>
    <property type="evidence" value="ECO:0007669"/>
    <property type="project" value="InterPro"/>
</dbReference>
<dbReference type="Gene3D" id="3.40.190.10">
    <property type="entry name" value="Periplasmic binding protein-like II"/>
    <property type="match status" value="1"/>
</dbReference>
<dbReference type="AlphaFoldDB" id="A0A086Y2W5"/>
<dbReference type="NCBIfam" id="TIGR03414">
    <property type="entry name" value="ABC_choline_bnd"/>
    <property type="match status" value="1"/>
</dbReference>
<dbReference type="eggNOG" id="COG2113">
    <property type="taxonomic scope" value="Bacteria"/>
</dbReference>
<sequence length="313" mass="33338">MRSITPAIAAALTFAAAFPAQAADPAACQTVRLSDPGWTDITSTNAVASVLLEGLGYQPRISTLSVPVGYQAMKSGDLDAFLGNWMPAQQHFRDDLEQAGAVDVLTRNLEGAKFTLAVTKTAADAGVKDFADLAAHAREFGSTIYGIEPGAPANQNIQKMVDADDFGLGSWRLIESGEQAMLSQVTRNDAQGKFSVFLAWAPHPMNEALDITYLSGGDEYFGPNYGGAEVFTLARKAWVAECPNAARLLTNLVFNVSMENQIMGSILNDNAEPKVAATEWIKTNPEVLGPWLDGVTTQSGEPGLDAVRKALAL</sequence>
<proteinExistence type="predicted"/>
<gene>
    <name evidence="1" type="ORF">CN97_17875</name>
</gene>
<dbReference type="EMBL" id="JGYG01000007">
    <property type="protein sequence ID" value="KFI28615.1"/>
    <property type="molecule type" value="Genomic_DNA"/>
</dbReference>
<dbReference type="SUPFAM" id="SSF53850">
    <property type="entry name" value="Periplasmic binding protein-like II"/>
    <property type="match status" value="1"/>
</dbReference>
<dbReference type="STRING" id="195105.CN97_17875"/>
<dbReference type="GO" id="GO:0022857">
    <property type="term" value="F:transmembrane transporter activity"/>
    <property type="evidence" value="ECO:0007669"/>
    <property type="project" value="InterPro"/>
</dbReference>
<dbReference type="GO" id="GO:0043190">
    <property type="term" value="C:ATP-binding cassette (ABC) transporter complex"/>
    <property type="evidence" value="ECO:0007669"/>
    <property type="project" value="InterPro"/>
</dbReference>
<dbReference type="GO" id="GO:0015871">
    <property type="term" value="P:choline transport"/>
    <property type="evidence" value="ECO:0007669"/>
    <property type="project" value="InterPro"/>
</dbReference>
<dbReference type="RefSeq" id="WP_035711537.1">
    <property type="nucleotide sequence ID" value="NZ_CAMIFG010000002.1"/>
</dbReference>
<dbReference type="Gene3D" id="3.40.190.100">
    <property type="entry name" value="Glycine betaine-binding periplasmic protein, domain 2"/>
    <property type="match status" value="1"/>
</dbReference>
<protein>
    <submittedName>
        <fullName evidence="1">Glycine/betaine ABC transporter substrate-binding protein</fullName>
    </submittedName>
</protein>
<name>A0A086Y2W5_9RHOB</name>
<comment type="caution">
    <text evidence="1">The sequence shown here is derived from an EMBL/GenBank/DDBJ whole genome shotgun (WGS) entry which is preliminary data.</text>
</comment>
<dbReference type="Proteomes" id="UP000028826">
    <property type="component" value="Unassembled WGS sequence"/>
</dbReference>
<dbReference type="Pfam" id="PF04069">
    <property type="entry name" value="OpuAC"/>
    <property type="match status" value="1"/>
</dbReference>
<dbReference type="InterPro" id="IPR017783">
    <property type="entry name" value="ABC_choline_sub-bd"/>
</dbReference>
<dbReference type="CDD" id="cd13640">
    <property type="entry name" value="PBP2_ChoX"/>
    <property type="match status" value="1"/>
</dbReference>